<dbReference type="InterPro" id="IPR003340">
    <property type="entry name" value="B3_DNA-bd"/>
</dbReference>
<evidence type="ECO:0000313" key="9">
    <source>
        <dbReference type="Proteomes" id="UP000298652"/>
    </source>
</evidence>
<dbReference type="Gene3D" id="2.40.330.10">
    <property type="entry name" value="DNA-binding pseudobarrel domain"/>
    <property type="match status" value="2"/>
</dbReference>
<dbReference type="Gramene" id="TKW03730">
    <property type="protein sequence ID" value="TKW03730"/>
    <property type="gene ID" value="SEVIR_7G061400v2"/>
</dbReference>
<organism evidence="8 9">
    <name type="scientific">Setaria viridis</name>
    <name type="common">Green bristlegrass</name>
    <name type="synonym">Setaria italica subsp. viridis</name>
    <dbReference type="NCBI Taxonomy" id="4556"/>
    <lineage>
        <taxon>Eukaryota</taxon>
        <taxon>Viridiplantae</taxon>
        <taxon>Streptophyta</taxon>
        <taxon>Embryophyta</taxon>
        <taxon>Tracheophyta</taxon>
        <taxon>Spermatophyta</taxon>
        <taxon>Magnoliopsida</taxon>
        <taxon>Liliopsida</taxon>
        <taxon>Poales</taxon>
        <taxon>Poaceae</taxon>
        <taxon>PACMAD clade</taxon>
        <taxon>Panicoideae</taxon>
        <taxon>Panicodae</taxon>
        <taxon>Paniceae</taxon>
        <taxon>Cenchrinae</taxon>
        <taxon>Setaria</taxon>
    </lineage>
</organism>
<dbReference type="InterPro" id="IPR015300">
    <property type="entry name" value="DNA-bd_pseudobarrel_sf"/>
</dbReference>
<name>A0A4U6TMC5_SETVI</name>
<dbReference type="SMART" id="SM01019">
    <property type="entry name" value="B3"/>
    <property type="match status" value="2"/>
</dbReference>
<keyword evidence="4" id="KW-0804">Transcription</keyword>
<dbReference type="GO" id="GO:0005634">
    <property type="term" value="C:nucleus"/>
    <property type="evidence" value="ECO:0007669"/>
    <property type="project" value="UniProtKB-SubCell"/>
</dbReference>
<accession>A0A4U6TMC5</accession>
<sequence>MTSPAAAAQHPRVLLRFTHNTLVLRHRGCSVLTLKACDEDCCLRELELVAQPPAGAAEATTSSWDTAHKPQFLRVFPKDFMGKMLIPAKFVQWYIPKEHLLDNHMAIVSGPLGKVSHVELQMSQSEVFFGGGWSQFLVLHDIAESNALLLRYEGNMVFTVKVFEPDGCQRESKYKDIKMQQSINKNSGDIVGYKMLFLTPYTHRPKAQILEIKFRCWSSLNTQLQQNPSASSMKRKRENDRSRCEVQKRPKGSMTSSYKASSKAGCIFEIGPPAWVKKEINTCAIQNNTLYLPPVFCKAIGIWEPCSITLKTSMSSTTSWQARVIPYDHSSHHVNGLKRFYQDSGIKVGDVCTFIIIETTLWHVVIEPR</sequence>
<evidence type="ECO:0000256" key="4">
    <source>
        <dbReference type="ARBA" id="ARBA00023163"/>
    </source>
</evidence>
<evidence type="ECO:0000256" key="1">
    <source>
        <dbReference type="ARBA" id="ARBA00004123"/>
    </source>
</evidence>
<feature type="domain" description="TF-B3" evidence="7">
    <location>
        <begin position="276"/>
        <end position="369"/>
    </location>
</feature>
<dbReference type="PANTHER" id="PTHR31674">
    <property type="entry name" value="B3 DOMAIN-CONTAINING PROTEIN REM-LIKE 3-RELATED"/>
    <property type="match status" value="1"/>
</dbReference>
<dbReference type="Pfam" id="PF02362">
    <property type="entry name" value="B3"/>
    <property type="match status" value="2"/>
</dbReference>
<evidence type="ECO:0000259" key="7">
    <source>
        <dbReference type="SMART" id="SM01019"/>
    </source>
</evidence>
<dbReference type="AlphaFoldDB" id="A0A4U6TMC5"/>
<keyword evidence="2" id="KW-0805">Transcription regulation</keyword>
<dbReference type="OMA" id="INTCAIQ"/>
<feature type="region of interest" description="Disordered" evidence="6">
    <location>
        <begin position="227"/>
        <end position="257"/>
    </location>
</feature>
<feature type="compositionally biased region" description="Basic and acidic residues" evidence="6">
    <location>
        <begin position="237"/>
        <end position="248"/>
    </location>
</feature>
<keyword evidence="3" id="KW-0238">DNA-binding</keyword>
<gene>
    <name evidence="8" type="ORF">SEVIR_7G061400v2</name>
</gene>
<evidence type="ECO:0000256" key="6">
    <source>
        <dbReference type="SAM" id="MobiDB-lite"/>
    </source>
</evidence>
<dbReference type="Proteomes" id="UP000298652">
    <property type="component" value="Chromosome 7"/>
</dbReference>
<evidence type="ECO:0000256" key="5">
    <source>
        <dbReference type="ARBA" id="ARBA00023242"/>
    </source>
</evidence>
<proteinExistence type="predicted"/>
<evidence type="ECO:0000256" key="2">
    <source>
        <dbReference type="ARBA" id="ARBA00023015"/>
    </source>
</evidence>
<evidence type="ECO:0000313" key="8">
    <source>
        <dbReference type="EMBL" id="TKW03730.1"/>
    </source>
</evidence>
<dbReference type="GO" id="GO:0003677">
    <property type="term" value="F:DNA binding"/>
    <property type="evidence" value="ECO:0007669"/>
    <property type="project" value="UniProtKB-KW"/>
</dbReference>
<comment type="subcellular location">
    <subcellularLocation>
        <location evidence="1">Nucleus</location>
    </subcellularLocation>
</comment>
<dbReference type="SUPFAM" id="SSF101936">
    <property type="entry name" value="DNA-binding pseudobarrel domain"/>
    <property type="match status" value="2"/>
</dbReference>
<protein>
    <recommendedName>
        <fullName evidence="7">TF-B3 domain-containing protein</fullName>
    </recommendedName>
</protein>
<dbReference type="CDD" id="cd10017">
    <property type="entry name" value="B3_DNA"/>
    <property type="match status" value="1"/>
</dbReference>
<dbReference type="EMBL" id="CM016558">
    <property type="protein sequence ID" value="TKW03730.1"/>
    <property type="molecule type" value="Genomic_DNA"/>
</dbReference>
<feature type="domain" description="TF-B3" evidence="7">
    <location>
        <begin position="72"/>
        <end position="166"/>
    </location>
</feature>
<keyword evidence="9" id="KW-1185">Reference proteome</keyword>
<reference evidence="8" key="1">
    <citation type="submission" date="2019-03" db="EMBL/GenBank/DDBJ databases">
        <title>WGS assembly of Setaria viridis.</title>
        <authorList>
            <person name="Huang P."/>
            <person name="Jenkins J."/>
            <person name="Grimwood J."/>
            <person name="Barry K."/>
            <person name="Healey A."/>
            <person name="Mamidi S."/>
            <person name="Sreedasyam A."/>
            <person name="Shu S."/>
            <person name="Feldman M."/>
            <person name="Wu J."/>
            <person name="Yu Y."/>
            <person name="Chen C."/>
            <person name="Johnson J."/>
            <person name="Rokhsar D."/>
            <person name="Baxter I."/>
            <person name="Schmutz J."/>
            <person name="Brutnell T."/>
            <person name="Kellogg E."/>
        </authorList>
    </citation>
    <scope>NUCLEOTIDE SEQUENCE [LARGE SCALE GENOMIC DNA]</scope>
</reference>
<dbReference type="InterPro" id="IPR039218">
    <property type="entry name" value="REM_fam"/>
</dbReference>
<dbReference type="PANTHER" id="PTHR31674:SF86">
    <property type="entry name" value="B3 DOMAIN-CONTAINING PROTEIN OS04G0347400-RELATED"/>
    <property type="match status" value="1"/>
</dbReference>
<keyword evidence="5" id="KW-0539">Nucleus</keyword>
<evidence type="ECO:0000256" key="3">
    <source>
        <dbReference type="ARBA" id="ARBA00023125"/>
    </source>
</evidence>